<evidence type="ECO:0000256" key="1">
    <source>
        <dbReference type="SAM" id="SignalP"/>
    </source>
</evidence>
<evidence type="ECO:0000313" key="4">
    <source>
        <dbReference type="Proteomes" id="UP001598138"/>
    </source>
</evidence>
<evidence type="ECO:0000313" key="3">
    <source>
        <dbReference type="EMBL" id="MFD3394142.1"/>
    </source>
</evidence>
<evidence type="ECO:0000259" key="2">
    <source>
        <dbReference type="Pfam" id="PF18962"/>
    </source>
</evidence>
<dbReference type="EMBL" id="JBBKXZ010000002">
    <property type="protein sequence ID" value="MFD3394142.1"/>
    <property type="molecule type" value="Genomic_DNA"/>
</dbReference>
<feature type="chain" id="PRO_5046323357" evidence="1">
    <location>
        <begin position="24"/>
        <end position="785"/>
    </location>
</feature>
<dbReference type="NCBIfam" id="TIGR04183">
    <property type="entry name" value="Por_Secre_tail"/>
    <property type="match status" value="1"/>
</dbReference>
<feature type="domain" description="Secretion system C-terminal sorting" evidence="2">
    <location>
        <begin position="708"/>
        <end position="783"/>
    </location>
</feature>
<sequence length="785" mass="85164">MTKSFKNNLIAALVLLTSAAAFGQQARIDGKVGNVTIAGVDGYASKFVATGCPSPYTYDWRSENKFGTTEMDAPGDWDEYYASGSGADGRLNVQTVVLNKFGRDAKEPYSYFVRCKSPNGSYGTYTRVTIAVMIPRISDYKPTISVQRLECSDADDTNTGTTRLRADGCFGETRWVTPNGTVWNAGDEFLTLSGNNFQEGTYSAECTFNNVAGLEGSYSQKGFRFGLKRAIGAPNVSISAVGPPDAFTKEVCKGETVVINSSYDINKYRPYVNALWLMEEAESKGLYGAAARGATGADSETLTAKLIADNSRGKYFIRLTPKDAECPTKTSNEIMLWYVKLPKPSIVGNPKYCLDATTTLAVKDSAFVLNQGYLYNPADQAKSKPTRPEKFNWFVNGVAAPNYGTKPTFVIGSNVSVTVNYVSNYGCTSDQSDSVAVTNYERPVKPTIKALTPTGFCEDKPIQARLESSDLPNGQPTKYLWNNALTTKIIDISKIGFFTVRTIDTLGCFSLPSDTTEIKVFKLPAAPSVAVENGLSPIFCQRSDADFNVFNAVNLVATTNFTTNWFINKGTSSASTGKVYTGVRTSGSYSAKVTDGNGCISLFSSEIKVIVQENPVSPNASIVKEGVYTLKALNFLATDGAGKGGDYEWKFGTTLLNPKSFITKVKTAGDYTVRRRYAYVIEGTPLNCFTRTVSYNYAVDPEFSGVAIYPNPATAGNIDIQILEDWSNADVMIFDMVGRAVFSGKLENTLGTNKLNVSGLANGIYILQIKAAEDKSFVGKIIVNK</sequence>
<dbReference type="InterPro" id="IPR026444">
    <property type="entry name" value="Secre_tail"/>
</dbReference>
<name>A0ABW6DEG6_9BACT</name>
<feature type="signal peptide" evidence="1">
    <location>
        <begin position="1"/>
        <end position="23"/>
    </location>
</feature>
<gene>
    <name evidence="3" type="ORF">U0R10_05880</name>
</gene>
<keyword evidence="4" id="KW-1185">Reference proteome</keyword>
<keyword evidence="1" id="KW-0732">Signal</keyword>
<proteinExistence type="predicted"/>
<comment type="caution">
    <text evidence="3">The sequence shown here is derived from an EMBL/GenBank/DDBJ whole genome shotgun (WGS) entry which is preliminary data.</text>
</comment>
<reference evidence="3 4" key="1">
    <citation type="submission" date="2024-03" db="EMBL/GenBank/DDBJ databases">
        <title>Aquirufa genome sequencing.</title>
        <authorList>
            <person name="Pitt A."/>
            <person name="Hahn M.W."/>
        </authorList>
    </citation>
    <scope>NUCLEOTIDE SEQUENCE [LARGE SCALE GENOMIC DNA]</scope>
    <source>
        <strain evidence="3 4">OSTEICH-129V</strain>
    </source>
</reference>
<dbReference type="RefSeq" id="WP_377983029.1">
    <property type="nucleotide sequence ID" value="NZ_JBBKXZ010000002.1"/>
</dbReference>
<dbReference type="Proteomes" id="UP001598138">
    <property type="component" value="Unassembled WGS sequence"/>
</dbReference>
<dbReference type="Pfam" id="PF18962">
    <property type="entry name" value="Por_Secre_tail"/>
    <property type="match status" value="1"/>
</dbReference>
<protein>
    <submittedName>
        <fullName evidence="3">T9SS type A sorting domain-containing protein</fullName>
    </submittedName>
</protein>
<organism evidence="3 4">
    <name type="scientific">Aquirufa avitistagni</name>
    <dbReference type="NCBI Taxonomy" id="3104728"/>
    <lineage>
        <taxon>Bacteria</taxon>
        <taxon>Pseudomonadati</taxon>
        <taxon>Bacteroidota</taxon>
        <taxon>Cytophagia</taxon>
        <taxon>Cytophagales</taxon>
        <taxon>Flectobacillaceae</taxon>
        <taxon>Aquirufa</taxon>
    </lineage>
</organism>
<accession>A0ABW6DEG6</accession>